<evidence type="ECO:0000256" key="3">
    <source>
        <dbReference type="ARBA" id="ARBA00022691"/>
    </source>
</evidence>
<dbReference type="GO" id="GO:0032259">
    <property type="term" value="P:methylation"/>
    <property type="evidence" value="ECO:0007669"/>
    <property type="project" value="UniProtKB-KW"/>
</dbReference>
<keyword evidence="1 5" id="KW-0489">Methyltransferase</keyword>
<organism evidence="5 6">
    <name type="scientific">Aspergillus leporis</name>
    <dbReference type="NCBI Taxonomy" id="41062"/>
    <lineage>
        <taxon>Eukaryota</taxon>
        <taxon>Fungi</taxon>
        <taxon>Dikarya</taxon>
        <taxon>Ascomycota</taxon>
        <taxon>Pezizomycotina</taxon>
        <taxon>Eurotiomycetes</taxon>
        <taxon>Eurotiomycetidae</taxon>
        <taxon>Eurotiales</taxon>
        <taxon>Aspergillaceae</taxon>
        <taxon>Aspergillus</taxon>
        <taxon>Aspergillus subgen. Circumdati</taxon>
    </lineage>
</organism>
<dbReference type="InterPro" id="IPR050362">
    <property type="entry name" value="Cation-dep_OMT"/>
</dbReference>
<evidence type="ECO:0000313" key="6">
    <source>
        <dbReference type="Proteomes" id="UP000326565"/>
    </source>
</evidence>
<dbReference type="OrthoDB" id="10251242at2759"/>
<keyword evidence="6" id="KW-1185">Reference proteome</keyword>
<dbReference type="InterPro" id="IPR029063">
    <property type="entry name" value="SAM-dependent_MTases_sf"/>
</dbReference>
<dbReference type="GO" id="GO:0008757">
    <property type="term" value="F:S-adenosylmethionine-dependent methyltransferase activity"/>
    <property type="evidence" value="ECO:0007669"/>
    <property type="project" value="TreeGrafter"/>
</dbReference>
<reference evidence="5 6" key="1">
    <citation type="submission" date="2019-04" db="EMBL/GenBank/DDBJ databases">
        <title>Friends and foes A comparative genomics study of 23 Aspergillus species from section Flavi.</title>
        <authorList>
            <consortium name="DOE Joint Genome Institute"/>
            <person name="Kjaerbolling I."/>
            <person name="Vesth T."/>
            <person name="Frisvad J.C."/>
            <person name="Nybo J.L."/>
            <person name="Theobald S."/>
            <person name="Kildgaard S."/>
            <person name="Isbrandt T."/>
            <person name="Kuo A."/>
            <person name="Sato A."/>
            <person name="Lyhne E.K."/>
            <person name="Kogle M.E."/>
            <person name="Wiebenga A."/>
            <person name="Kun R.S."/>
            <person name="Lubbers R.J."/>
            <person name="Makela M.R."/>
            <person name="Barry K."/>
            <person name="Chovatia M."/>
            <person name="Clum A."/>
            <person name="Daum C."/>
            <person name="Haridas S."/>
            <person name="He G."/>
            <person name="LaButti K."/>
            <person name="Lipzen A."/>
            <person name="Mondo S."/>
            <person name="Riley R."/>
            <person name="Salamov A."/>
            <person name="Simmons B.A."/>
            <person name="Magnuson J.K."/>
            <person name="Henrissat B."/>
            <person name="Mortensen U.H."/>
            <person name="Larsen T.O."/>
            <person name="Devries R.P."/>
            <person name="Grigoriev I.V."/>
            <person name="Machida M."/>
            <person name="Baker S.E."/>
            <person name="Andersen M.R."/>
        </authorList>
    </citation>
    <scope>NUCLEOTIDE SEQUENCE [LARGE SCALE GENOMIC DNA]</scope>
    <source>
        <strain evidence="5 6">CBS 151.66</strain>
    </source>
</reference>
<dbReference type="SUPFAM" id="SSF53335">
    <property type="entry name" value="S-adenosyl-L-methionine-dependent methyltransferases"/>
    <property type="match status" value="1"/>
</dbReference>
<name>A0A5N5WJ40_9EURO</name>
<dbReference type="Proteomes" id="UP000326565">
    <property type="component" value="Unassembled WGS sequence"/>
</dbReference>
<evidence type="ECO:0000256" key="2">
    <source>
        <dbReference type="ARBA" id="ARBA00022679"/>
    </source>
</evidence>
<evidence type="ECO:0000256" key="1">
    <source>
        <dbReference type="ARBA" id="ARBA00022603"/>
    </source>
</evidence>
<dbReference type="PANTHER" id="PTHR10509:SF14">
    <property type="entry name" value="CAFFEOYL-COA O-METHYLTRANSFERASE 3-RELATED"/>
    <property type="match status" value="1"/>
</dbReference>
<sequence>MLTSVLSFTYCTDVSNDVSDNMKELWQWTTEQFEDADKMSSPLQGATMKFLAEHQQAKRILEIGCYTGYSALAWYESTVSTQAEIITLELDPKMIAASRRTFDKYGLNDRVTLIEGPAQDSLQKLSGTFDIVFVDANKEGYEGYVRTVLDKKLLAPNGFIMCDNVFARGMTISTDANPYLPEKVRAYWTGNGIALRKFNTFCKSDPRIDTVLLPVYDGVTLIKWKPTIAKTLSNGASNGTSNRANGAH</sequence>
<dbReference type="PROSITE" id="PS51682">
    <property type="entry name" value="SAM_OMT_I"/>
    <property type="match status" value="1"/>
</dbReference>
<keyword evidence="2 5" id="KW-0808">Transferase</keyword>
<dbReference type="InterPro" id="IPR002935">
    <property type="entry name" value="SAM_O-MeTrfase"/>
</dbReference>
<keyword evidence="3" id="KW-0949">S-adenosyl-L-methionine</keyword>
<dbReference type="Pfam" id="PF01596">
    <property type="entry name" value="Methyltransf_3"/>
    <property type="match status" value="1"/>
</dbReference>
<dbReference type="EMBL" id="ML732389">
    <property type="protein sequence ID" value="KAB8068498.1"/>
    <property type="molecule type" value="Genomic_DNA"/>
</dbReference>
<dbReference type="Gene3D" id="3.40.50.150">
    <property type="entry name" value="Vaccinia Virus protein VP39"/>
    <property type="match status" value="1"/>
</dbReference>
<dbReference type="AlphaFoldDB" id="A0A5N5WJ40"/>
<evidence type="ECO:0000313" key="5">
    <source>
        <dbReference type="EMBL" id="KAB8068498.1"/>
    </source>
</evidence>
<comment type="similarity">
    <text evidence="4">Belongs to the class I-like SAM-binding methyltransferase superfamily. Cation-dependent O-methyltransferase family.</text>
</comment>
<accession>A0A5N5WJ40</accession>
<proteinExistence type="inferred from homology"/>
<dbReference type="GO" id="GO:0008171">
    <property type="term" value="F:O-methyltransferase activity"/>
    <property type="evidence" value="ECO:0007669"/>
    <property type="project" value="InterPro"/>
</dbReference>
<evidence type="ECO:0000256" key="4">
    <source>
        <dbReference type="ARBA" id="ARBA00023453"/>
    </source>
</evidence>
<gene>
    <name evidence="5" type="ORF">BDV29DRAFT_195612</name>
</gene>
<protein>
    <submittedName>
        <fullName evidence="5">O-methyltransferase</fullName>
    </submittedName>
</protein>
<dbReference type="PANTHER" id="PTHR10509">
    <property type="entry name" value="O-METHYLTRANSFERASE-RELATED"/>
    <property type="match status" value="1"/>
</dbReference>
<dbReference type="CDD" id="cd02440">
    <property type="entry name" value="AdoMet_MTases"/>
    <property type="match status" value="1"/>
</dbReference>